<evidence type="ECO:0000313" key="6">
    <source>
        <dbReference type="EMBL" id="KAF4445870.1"/>
    </source>
</evidence>
<proteinExistence type="predicted"/>
<evidence type="ECO:0000259" key="4">
    <source>
        <dbReference type="Pfam" id="PF24809"/>
    </source>
</evidence>
<evidence type="ECO:0000256" key="1">
    <source>
        <dbReference type="ARBA" id="ARBA00022737"/>
    </source>
</evidence>
<dbReference type="PANTHER" id="PTHR10039:SF14">
    <property type="entry name" value="NACHT DOMAIN-CONTAINING PROTEIN"/>
    <property type="match status" value="1"/>
</dbReference>
<dbReference type="Proteomes" id="UP000605986">
    <property type="component" value="Unassembled WGS sequence"/>
</dbReference>
<dbReference type="CDD" id="cd12191">
    <property type="entry name" value="gal11_coact"/>
    <property type="match status" value="1"/>
</dbReference>
<reference evidence="6" key="1">
    <citation type="submission" date="2020-01" db="EMBL/GenBank/DDBJ databases">
        <title>Identification and distribution of gene clusters putatively required for synthesis of sphingolipid metabolism inhibitors in phylogenetically diverse species of the filamentous fungus Fusarium.</title>
        <authorList>
            <person name="Kim H.-S."/>
            <person name="Busman M."/>
            <person name="Brown D.W."/>
            <person name="Divon H."/>
            <person name="Uhlig S."/>
            <person name="Proctor R.H."/>
        </authorList>
    </citation>
    <scope>NUCLEOTIDE SEQUENCE</scope>
    <source>
        <strain evidence="6">NRRL 53441</strain>
    </source>
</reference>
<accession>A0A8H4K704</accession>
<keyword evidence="2" id="KW-0175">Coiled coil</keyword>
<evidence type="ECO:0000259" key="5">
    <source>
        <dbReference type="Pfam" id="PF24883"/>
    </source>
</evidence>
<evidence type="ECO:0000256" key="2">
    <source>
        <dbReference type="SAM" id="Coils"/>
    </source>
</evidence>
<feature type="compositionally biased region" description="Basic residues" evidence="3">
    <location>
        <begin position="818"/>
        <end position="827"/>
    </location>
</feature>
<evidence type="ECO:0000256" key="3">
    <source>
        <dbReference type="SAM" id="MobiDB-lite"/>
    </source>
</evidence>
<protein>
    <submittedName>
        <fullName evidence="6">NACHT domain-containing protein</fullName>
    </submittedName>
</protein>
<feature type="domain" description="DUF7708" evidence="4">
    <location>
        <begin position="63"/>
        <end position="192"/>
    </location>
</feature>
<gene>
    <name evidence="6" type="ORF">F53441_10431</name>
</gene>
<sequence>MSQAMIERACERLQKQLSPDERLTIQNSTSIDHVRHAIGRIEQHLAARQSLRNLGRLSPFLDAIDRLTKPIDILCNGTPFMPYAWAPLKLILLAAQHHVRALDKLLSAYERIGLALPRLARYGETFPDNYQFQHLLTFLYSDIIEFHTRALRLIQKPGWKTFFSSGWGRFEHQFDALLQSITQTTELIDKETVSLDISLAQESRQRFSENAEKLEKRMEFEQREAVLRWLEVGDSKSYQEDKLELLRSHCCEGTSQWLTKTQQVRSWLQFVQGNSVMWLHGKPGSAQVLRSLCVQMIDLAPELTSFIYDECVISRSSPSVLCLKTIIPKLMTAFRDVRIIIDGIDEVSYSQHRELIQTLSSLAEMQDNCKILFSSQNIPSIFSSLKGKPQFPLGAQSLSIAKDIDLIIVASLQELSERHDGSIPESVLTSIRKRIQERAEGMFLWVYLVLEILKGEVSIEGLQASIESLPEDLAGAYNKILTNITRSSSANSISKQRRVFGWMLFAKSNQPLRKHELRLALTLHSECCSVTRESKPFPNALDICHPFIEDGPRGSVVFIHSTVPKFLLDRVYGPFVDKIESYRDISVACLGQLSQGLYLAPQQSDPTQIHLQISQGFHALLPYAVEYWTEHLFDYLEIDSVIDSRQRSQVLTQLLKLSNEHSRISKASTQGSVQHISEDKRSEEDQRLKCLQNFPGALDLVKSSMNLRQVIDIATESPGLSPDPTLFWSIRREYHKAVLYLMAQESCTGLTLEELMVFKEEFGPTAFVCDVRGCERSLVGYSNANALKDHEARHRGQLKCVESRCLYNDIGFSSLKQLRNHKRKRHPSPVEADIPQKIQRKESPRSRQQNEVTQLSPHLQQQMHQQMEMHQRMKMQQQHQQQQQKVMMDAMELPPQILNQLQAQLPPDIKKWVQLKIWLQQNNIPSQLVAQLVAVQEKQFSLLFQRRAQLLQQAQQPR</sequence>
<dbReference type="Pfam" id="PF24883">
    <property type="entry name" value="NPHP3_N"/>
    <property type="match status" value="1"/>
</dbReference>
<name>A0A8H4K704_9HYPO</name>
<dbReference type="InterPro" id="IPR056884">
    <property type="entry name" value="NPHP3-like_N"/>
</dbReference>
<comment type="caution">
    <text evidence="6">The sequence shown here is derived from an EMBL/GenBank/DDBJ whole genome shotgun (WGS) entry which is preliminary data.</text>
</comment>
<feature type="coiled-coil region" evidence="2">
    <location>
        <begin position="197"/>
        <end position="224"/>
    </location>
</feature>
<dbReference type="Pfam" id="PF24809">
    <property type="entry name" value="DUF7708"/>
    <property type="match status" value="1"/>
</dbReference>
<feature type="domain" description="Nephrocystin 3-like N-terminal" evidence="5">
    <location>
        <begin position="286"/>
        <end position="375"/>
    </location>
</feature>
<dbReference type="InterPro" id="IPR056125">
    <property type="entry name" value="DUF7708"/>
</dbReference>
<keyword evidence="7" id="KW-1185">Reference proteome</keyword>
<dbReference type="AlphaFoldDB" id="A0A8H4K704"/>
<feature type="compositionally biased region" description="Polar residues" evidence="3">
    <location>
        <begin position="846"/>
        <end position="855"/>
    </location>
</feature>
<dbReference type="InterPro" id="IPR033789">
    <property type="entry name" value="Gal11_coact"/>
</dbReference>
<evidence type="ECO:0000313" key="7">
    <source>
        <dbReference type="Proteomes" id="UP000605986"/>
    </source>
</evidence>
<feature type="region of interest" description="Disordered" evidence="3">
    <location>
        <begin position="818"/>
        <end position="855"/>
    </location>
</feature>
<dbReference type="EMBL" id="JAADJG010000496">
    <property type="protein sequence ID" value="KAF4445870.1"/>
    <property type="molecule type" value="Genomic_DNA"/>
</dbReference>
<organism evidence="6 7">
    <name type="scientific">Fusarium austroafricanum</name>
    <dbReference type="NCBI Taxonomy" id="2364996"/>
    <lineage>
        <taxon>Eukaryota</taxon>
        <taxon>Fungi</taxon>
        <taxon>Dikarya</taxon>
        <taxon>Ascomycota</taxon>
        <taxon>Pezizomycotina</taxon>
        <taxon>Sordariomycetes</taxon>
        <taxon>Hypocreomycetidae</taxon>
        <taxon>Hypocreales</taxon>
        <taxon>Nectriaceae</taxon>
        <taxon>Fusarium</taxon>
        <taxon>Fusarium concolor species complex</taxon>
    </lineage>
</organism>
<keyword evidence="1" id="KW-0677">Repeat</keyword>
<dbReference type="OrthoDB" id="7464126at2759"/>
<dbReference type="PANTHER" id="PTHR10039">
    <property type="entry name" value="AMELOGENIN"/>
    <property type="match status" value="1"/>
</dbReference>